<dbReference type="Gene3D" id="2.30.24.10">
    <property type="entry name" value="CAT RNA-binding domain"/>
    <property type="match status" value="1"/>
</dbReference>
<evidence type="ECO:0000313" key="3">
    <source>
        <dbReference type="EMBL" id="SJZ50004.1"/>
    </source>
</evidence>
<organism evidence="3 4">
    <name type="scientific">Anaerorhabdus furcosa</name>
    <dbReference type="NCBI Taxonomy" id="118967"/>
    <lineage>
        <taxon>Bacteria</taxon>
        <taxon>Bacillati</taxon>
        <taxon>Bacillota</taxon>
        <taxon>Erysipelotrichia</taxon>
        <taxon>Erysipelotrichales</taxon>
        <taxon>Erysipelotrichaceae</taxon>
        <taxon>Anaerorhabdus</taxon>
    </lineage>
</organism>
<dbReference type="InterPro" id="IPR036650">
    <property type="entry name" value="CAT_RNA-bd_dom_sf"/>
</dbReference>
<dbReference type="EMBL" id="FUWY01000002">
    <property type="protein sequence ID" value="SJZ50004.1"/>
    <property type="molecule type" value="Genomic_DNA"/>
</dbReference>
<feature type="domain" description="PRD" evidence="2">
    <location>
        <begin position="60"/>
        <end position="165"/>
    </location>
</feature>
<dbReference type="OrthoDB" id="9813552at2"/>
<evidence type="ECO:0000256" key="1">
    <source>
        <dbReference type="ARBA" id="ARBA00022737"/>
    </source>
</evidence>
<accession>A0A1T4L5R7</accession>
<dbReference type="InterPro" id="IPR004341">
    <property type="entry name" value="CAT_RNA-bd_dom"/>
</dbReference>
<dbReference type="PANTHER" id="PTHR30185:SF15">
    <property type="entry name" value="CRYPTIC BETA-GLUCOSIDE BGL OPERON ANTITERMINATOR"/>
    <property type="match status" value="1"/>
</dbReference>
<dbReference type="Proteomes" id="UP000243297">
    <property type="component" value="Unassembled WGS sequence"/>
</dbReference>
<gene>
    <name evidence="3" type="ORF">SAMN02745191_0746</name>
</gene>
<dbReference type="STRING" id="118967.SAMN02745191_0746"/>
<dbReference type="PROSITE" id="PS51372">
    <property type="entry name" value="PRD_2"/>
    <property type="match status" value="2"/>
</dbReference>
<sequence length="276" mass="32387">MKILKSINNNVALCMDSAGNQLVVFGKGVGFHKTSDEVELSKIERTYYDVDVSYIAMINEIPEDIIKISDKIVLYARQLLDSNISSNLVFTLADHIHFCIQRYKKNLVLNLPIANDIEQLFEEEMKIGRYGVELIKEKYNILLPKEEVASIAIHIINAQEKEKNSVNVESDELINEITKIIEDSFHTSISREDFNYSRFVSHMHYLLKRLKEKRLINTKNKKIYETLITSYKETYECTEKISIYLKDKMKIELNDEEKLYLMLHVNRLCIREDCYQ</sequence>
<dbReference type="PANTHER" id="PTHR30185">
    <property type="entry name" value="CRYPTIC BETA-GLUCOSIDE BGL OPERON ANTITERMINATOR"/>
    <property type="match status" value="1"/>
</dbReference>
<dbReference type="GO" id="GO:0006355">
    <property type="term" value="P:regulation of DNA-templated transcription"/>
    <property type="evidence" value="ECO:0007669"/>
    <property type="project" value="InterPro"/>
</dbReference>
<dbReference type="SUPFAM" id="SSF63520">
    <property type="entry name" value="PTS-regulatory domain, PRD"/>
    <property type="match status" value="2"/>
</dbReference>
<keyword evidence="1" id="KW-0677">Repeat</keyword>
<evidence type="ECO:0000259" key="2">
    <source>
        <dbReference type="PROSITE" id="PS51372"/>
    </source>
</evidence>
<dbReference type="SMART" id="SM01061">
    <property type="entry name" value="CAT_RBD"/>
    <property type="match status" value="1"/>
</dbReference>
<dbReference type="SUPFAM" id="SSF50151">
    <property type="entry name" value="SacY-like RNA-binding domain"/>
    <property type="match status" value="1"/>
</dbReference>
<keyword evidence="4" id="KW-1185">Reference proteome</keyword>
<protein>
    <submittedName>
        <fullName evidence="3">Transcriptional antiterminator, BglG family</fullName>
    </submittedName>
</protein>
<feature type="domain" description="PRD" evidence="2">
    <location>
        <begin position="166"/>
        <end position="275"/>
    </location>
</feature>
<dbReference type="GO" id="GO:0003723">
    <property type="term" value="F:RNA binding"/>
    <property type="evidence" value="ECO:0007669"/>
    <property type="project" value="InterPro"/>
</dbReference>
<evidence type="ECO:0000313" key="4">
    <source>
        <dbReference type="Proteomes" id="UP000243297"/>
    </source>
</evidence>
<dbReference type="InterPro" id="IPR050661">
    <property type="entry name" value="BglG_antiterminators"/>
</dbReference>
<name>A0A1T4L5R7_9FIRM</name>
<dbReference type="Gene3D" id="1.10.1790.10">
    <property type="entry name" value="PRD domain"/>
    <property type="match status" value="2"/>
</dbReference>
<dbReference type="Pfam" id="PF00874">
    <property type="entry name" value="PRD"/>
    <property type="match status" value="2"/>
</dbReference>
<dbReference type="AlphaFoldDB" id="A0A1T4L5R7"/>
<dbReference type="RefSeq" id="WP_078711182.1">
    <property type="nucleotide sequence ID" value="NZ_FUWY01000002.1"/>
</dbReference>
<dbReference type="Pfam" id="PF03123">
    <property type="entry name" value="CAT_RBD"/>
    <property type="match status" value="1"/>
</dbReference>
<dbReference type="InterPro" id="IPR011608">
    <property type="entry name" value="PRD"/>
</dbReference>
<proteinExistence type="predicted"/>
<reference evidence="4" key="1">
    <citation type="submission" date="2017-02" db="EMBL/GenBank/DDBJ databases">
        <authorList>
            <person name="Varghese N."/>
            <person name="Submissions S."/>
        </authorList>
    </citation>
    <scope>NUCLEOTIDE SEQUENCE [LARGE SCALE GENOMIC DNA]</scope>
    <source>
        <strain evidence="4">ATCC 25662</strain>
    </source>
</reference>
<dbReference type="InterPro" id="IPR036634">
    <property type="entry name" value="PRD_sf"/>
</dbReference>